<gene>
    <name evidence="12" type="ORF">ILT43_09120</name>
</gene>
<dbReference type="PANTHER" id="PTHR30040">
    <property type="entry name" value="THIAMINE BIOSYNTHESIS LIPOPROTEIN APBE"/>
    <property type="match status" value="1"/>
</dbReference>
<comment type="similarity">
    <text evidence="11">Belongs to the ApbE family.</text>
</comment>
<comment type="catalytic activity">
    <reaction evidence="10 11">
        <text>L-threonyl-[protein] + FAD = FMN-L-threonyl-[protein] + AMP + H(+)</text>
        <dbReference type="Rhea" id="RHEA:36847"/>
        <dbReference type="Rhea" id="RHEA-COMP:11060"/>
        <dbReference type="Rhea" id="RHEA-COMP:11061"/>
        <dbReference type="ChEBI" id="CHEBI:15378"/>
        <dbReference type="ChEBI" id="CHEBI:30013"/>
        <dbReference type="ChEBI" id="CHEBI:57692"/>
        <dbReference type="ChEBI" id="CHEBI:74257"/>
        <dbReference type="ChEBI" id="CHEBI:456215"/>
        <dbReference type="EC" id="2.7.1.180"/>
    </reaction>
</comment>
<evidence type="ECO:0000256" key="5">
    <source>
        <dbReference type="ARBA" id="ARBA00022679"/>
    </source>
</evidence>
<dbReference type="PIRSF" id="PIRSF006268">
    <property type="entry name" value="ApbE"/>
    <property type="match status" value="1"/>
</dbReference>
<dbReference type="EC" id="2.7.1.180" evidence="2 11"/>
<keyword evidence="6 11" id="KW-0479">Metal-binding</keyword>
<dbReference type="PANTHER" id="PTHR30040:SF2">
    <property type="entry name" value="FAD:PROTEIN FMN TRANSFERASE"/>
    <property type="match status" value="1"/>
</dbReference>
<proteinExistence type="inferred from homology"/>
<dbReference type="Gene3D" id="3.10.520.10">
    <property type="entry name" value="ApbE-like domains"/>
    <property type="match status" value="1"/>
</dbReference>
<reference evidence="12 13" key="1">
    <citation type="submission" date="2020-12" db="EMBL/GenBank/DDBJ databases">
        <title>Sphingomonas sp.</title>
        <authorList>
            <person name="Kim M.K."/>
        </authorList>
    </citation>
    <scope>NUCLEOTIDE SEQUENCE [LARGE SCALE GENOMIC DNA]</scope>
    <source>
        <strain evidence="12 13">BT552</strain>
    </source>
</reference>
<keyword evidence="5 11" id="KW-0808">Transferase</keyword>
<dbReference type="InterPro" id="IPR003374">
    <property type="entry name" value="ApbE-like_sf"/>
</dbReference>
<accession>A0ABS2D6H6</accession>
<protein>
    <recommendedName>
        <fullName evidence="3 11">FAD:protein FMN transferase</fullName>
        <ecNumber evidence="2 11">2.7.1.180</ecNumber>
    </recommendedName>
    <alternativeName>
        <fullName evidence="9 11">Flavin transferase</fullName>
    </alternativeName>
</protein>
<evidence type="ECO:0000256" key="4">
    <source>
        <dbReference type="ARBA" id="ARBA00022630"/>
    </source>
</evidence>
<evidence type="ECO:0000256" key="7">
    <source>
        <dbReference type="ARBA" id="ARBA00022827"/>
    </source>
</evidence>
<evidence type="ECO:0000256" key="1">
    <source>
        <dbReference type="ARBA" id="ARBA00001946"/>
    </source>
</evidence>
<evidence type="ECO:0000313" key="13">
    <source>
        <dbReference type="Proteomes" id="UP000763641"/>
    </source>
</evidence>
<keyword evidence="13" id="KW-1185">Reference proteome</keyword>
<evidence type="ECO:0000256" key="10">
    <source>
        <dbReference type="ARBA" id="ARBA00048540"/>
    </source>
</evidence>
<keyword evidence="7 11" id="KW-0274">FAD</keyword>
<evidence type="ECO:0000256" key="8">
    <source>
        <dbReference type="ARBA" id="ARBA00022842"/>
    </source>
</evidence>
<keyword evidence="4 11" id="KW-0285">Flavoprotein</keyword>
<keyword evidence="8 11" id="KW-0460">Magnesium</keyword>
<dbReference type="RefSeq" id="WP_204198641.1">
    <property type="nucleotide sequence ID" value="NZ_JAFEMC010000002.1"/>
</dbReference>
<evidence type="ECO:0000256" key="6">
    <source>
        <dbReference type="ARBA" id="ARBA00022723"/>
    </source>
</evidence>
<sequence length="319" mass="33366">MLIAVPAAIDPAAFVGLDSTALVVDLDGETMGTTWSVRLVPPPRCGLIAIRAAIVARLDGIVAEMSHWEASSHLSRFNRAARGTWTVLPPDFAHVVAAALRIAEITDGAFDPAIGRLVDIWGFGPAPVPGAPNEAAIDAAMRVSGWQRLRFDPAARRLCQPGGLALDLSGIAKGFAVDTVANMLAEHGVRHMLVEIGGELVGRGVRPDGEPWWVDLEIPPGVKVEPLRVALHGLAVATSGNYRRGDHNLDPRTGRPANRGVKSVSVLHPSAMIADAWATALTVGGPATLAVAEVHGIAARILTDDGEGLTPALTAMLEG</sequence>
<name>A0ABS2D6H6_9SPHN</name>
<dbReference type="EMBL" id="JAFEMC010000002">
    <property type="protein sequence ID" value="MBM6576533.1"/>
    <property type="molecule type" value="Genomic_DNA"/>
</dbReference>
<dbReference type="Pfam" id="PF02424">
    <property type="entry name" value="ApbE"/>
    <property type="match status" value="1"/>
</dbReference>
<evidence type="ECO:0000313" key="12">
    <source>
        <dbReference type="EMBL" id="MBM6576533.1"/>
    </source>
</evidence>
<dbReference type="SUPFAM" id="SSF143631">
    <property type="entry name" value="ApbE-like"/>
    <property type="match status" value="1"/>
</dbReference>
<dbReference type="Proteomes" id="UP000763641">
    <property type="component" value="Unassembled WGS sequence"/>
</dbReference>
<evidence type="ECO:0000256" key="11">
    <source>
        <dbReference type="PIRNR" id="PIRNR006268"/>
    </source>
</evidence>
<dbReference type="InterPro" id="IPR024932">
    <property type="entry name" value="ApbE"/>
</dbReference>
<organism evidence="12 13">
    <name type="scientific">Sphingomonas longa</name>
    <dbReference type="NCBI Taxonomy" id="2778730"/>
    <lineage>
        <taxon>Bacteria</taxon>
        <taxon>Pseudomonadati</taxon>
        <taxon>Pseudomonadota</taxon>
        <taxon>Alphaproteobacteria</taxon>
        <taxon>Sphingomonadales</taxon>
        <taxon>Sphingomonadaceae</taxon>
        <taxon>Sphingomonas</taxon>
    </lineage>
</organism>
<comment type="caution">
    <text evidence="12">The sequence shown here is derived from an EMBL/GenBank/DDBJ whole genome shotgun (WGS) entry which is preliminary data.</text>
</comment>
<evidence type="ECO:0000256" key="3">
    <source>
        <dbReference type="ARBA" id="ARBA00016337"/>
    </source>
</evidence>
<evidence type="ECO:0000256" key="2">
    <source>
        <dbReference type="ARBA" id="ARBA00011955"/>
    </source>
</evidence>
<comment type="cofactor">
    <cofactor evidence="1">
        <name>Mg(2+)</name>
        <dbReference type="ChEBI" id="CHEBI:18420"/>
    </cofactor>
</comment>
<dbReference type="GO" id="GO:0016740">
    <property type="term" value="F:transferase activity"/>
    <property type="evidence" value="ECO:0007669"/>
    <property type="project" value="UniProtKB-KW"/>
</dbReference>
<evidence type="ECO:0000256" key="9">
    <source>
        <dbReference type="ARBA" id="ARBA00031306"/>
    </source>
</evidence>